<keyword evidence="3" id="KW-1185">Reference proteome</keyword>
<dbReference type="AlphaFoldDB" id="A0A316G1J6"/>
<evidence type="ECO:0000313" key="3">
    <source>
        <dbReference type="Proteomes" id="UP000245790"/>
    </source>
</evidence>
<evidence type="ECO:0000313" key="2">
    <source>
        <dbReference type="EMBL" id="PWK54493.1"/>
    </source>
</evidence>
<keyword evidence="1" id="KW-1133">Transmembrane helix</keyword>
<dbReference type="EMBL" id="QGGU01000001">
    <property type="protein sequence ID" value="PWK54493.1"/>
    <property type="molecule type" value="Genomic_DNA"/>
</dbReference>
<dbReference type="RefSeq" id="WP_109761607.1">
    <property type="nucleotide sequence ID" value="NZ_QGGU01000001.1"/>
</dbReference>
<reference evidence="2 3" key="1">
    <citation type="submission" date="2018-05" db="EMBL/GenBank/DDBJ databases">
        <title>Genomic Encyclopedia of Type Strains, Phase IV (KMG-IV): sequencing the most valuable type-strain genomes for metagenomic binning, comparative biology and taxonomic classification.</title>
        <authorList>
            <person name="Goeker M."/>
        </authorList>
    </citation>
    <scope>NUCLEOTIDE SEQUENCE [LARGE SCALE GENOMIC DNA]</scope>
    <source>
        <strain evidence="2 3">DSM 25350</strain>
    </source>
</reference>
<keyword evidence="1" id="KW-0812">Transmembrane</keyword>
<dbReference type="OrthoDB" id="10003293at2"/>
<proteinExistence type="predicted"/>
<evidence type="ECO:0000256" key="1">
    <source>
        <dbReference type="SAM" id="Phobius"/>
    </source>
</evidence>
<keyword evidence="1" id="KW-0472">Membrane</keyword>
<comment type="caution">
    <text evidence="2">The sequence shown here is derived from an EMBL/GenBank/DDBJ whole genome shotgun (WGS) entry which is preliminary data.</text>
</comment>
<gene>
    <name evidence="2" type="ORF">C8D97_101347</name>
</gene>
<organism evidence="2 3">
    <name type="scientific">Pleionea mediterranea</name>
    <dbReference type="NCBI Taxonomy" id="523701"/>
    <lineage>
        <taxon>Bacteria</taxon>
        <taxon>Pseudomonadati</taxon>
        <taxon>Pseudomonadota</taxon>
        <taxon>Gammaproteobacteria</taxon>
        <taxon>Oceanospirillales</taxon>
        <taxon>Pleioneaceae</taxon>
        <taxon>Pleionea</taxon>
    </lineage>
</organism>
<name>A0A316G1J6_9GAMM</name>
<feature type="transmembrane region" description="Helical" evidence="1">
    <location>
        <begin position="21"/>
        <end position="40"/>
    </location>
</feature>
<dbReference type="Proteomes" id="UP000245790">
    <property type="component" value="Unassembled WGS sequence"/>
</dbReference>
<sequence>MNTLGLKRPEKRRVRRSARGRVQIFIAAFGLMVFGLSAILDDEITPDYLSYFLNPVKVMVEPLPITQQEQNWRIHR</sequence>
<protein>
    <submittedName>
        <fullName evidence="2">Uncharacterized protein</fullName>
    </submittedName>
</protein>
<accession>A0A316G1J6</accession>